<dbReference type="InterPro" id="IPR011761">
    <property type="entry name" value="ATP-grasp"/>
</dbReference>
<dbReference type="Proteomes" id="UP000315525">
    <property type="component" value="Unassembled WGS sequence"/>
</dbReference>
<dbReference type="InterPro" id="IPR043938">
    <property type="entry name" value="Ligase_CoA_dom"/>
</dbReference>
<comment type="caution">
    <text evidence="7">The sequence shown here is derived from an EMBL/GenBank/DDBJ whole genome shotgun (WGS) entry which is preliminary data.</text>
</comment>
<dbReference type="Gene3D" id="3.40.50.261">
    <property type="entry name" value="Succinyl-CoA synthetase domains"/>
    <property type="match status" value="2"/>
</dbReference>
<dbReference type="Gene3D" id="3.30.1490.20">
    <property type="entry name" value="ATP-grasp fold, A domain"/>
    <property type="match status" value="1"/>
</dbReference>
<evidence type="ECO:0000259" key="6">
    <source>
        <dbReference type="PROSITE" id="PS50975"/>
    </source>
</evidence>
<feature type="coiled-coil region" evidence="5">
    <location>
        <begin position="471"/>
        <end position="498"/>
    </location>
</feature>
<keyword evidence="3 4" id="KW-0067">ATP-binding</keyword>
<dbReference type="PANTHER" id="PTHR43334">
    <property type="entry name" value="ACETATE--COA LIGASE [ADP-FORMING]"/>
    <property type="match status" value="1"/>
</dbReference>
<gene>
    <name evidence="7" type="ORF">E3J62_04215</name>
</gene>
<organism evidence="7 8">
    <name type="scientific">candidate division TA06 bacterium</name>
    <dbReference type="NCBI Taxonomy" id="2250710"/>
    <lineage>
        <taxon>Bacteria</taxon>
        <taxon>Bacteria division TA06</taxon>
    </lineage>
</organism>
<dbReference type="GO" id="GO:0046872">
    <property type="term" value="F:metal ion binding"/>
    <property type="evidence" value="ECO:0007669"/>
    <property type="project" value="InterPro"/>
</dbReference>
<dbReference type="GO" id="GO:0043758">
    <property type="term" value="F:acetate-CoA ligase (ADP-forming) activity"/>
    <property type="evidence" value="ECO:0007669"/>
    <property type="project" value="InterPro"/>
</dbReference>
<dbReference type="InterPro" id="IPR032875">
    <property type="entry name" value="Succ_CoA_lig_flav_dom"/>
</dbReference>
<dbReference type="Gene3D" id="3.40.50.720">
    <property type="entry name" value="NAD(P)-binding Rossmann-like Domain"/>
    <property type="match status" value="1"/>
</dbReference>
<sequence length="711" mass="77037">MAAPVKTDTSLRAFFEPNSVAVIGASQDSEKVGHSVLKNMVSFGYRGKIFPVNPKAKEILGLRCYPSARAVESRIDLGVVAVPARFVPQVLDDLISKDCRACAIITAGFKEIGSREGIELENRITRMAKESGMRIMGPNCLGIINPHNGLNATFGRDMPRKGHMAFMSQSGALCVAVLDWALGMGIGFSKIISMGNEADLTEVDFMEALAQDEETRVIVGYLEGVKDGRRFLEAAERINRKKPIVFTKAGGTRAGARAASSHTGSLAGSEKAFMAAFKQTGIVRGRSIEELFDIAAGFANQQIPKGSRLAIVTNAGGPAIMASDAAERLGLTLPQLSSETVTYLRERMPPEVSLNNPVDLIGDADVERYRIASDAVLKDENVDGAIFILTPQAATQVEETAELIGGLAEKTEKPILASFMGRASIEKGRVVLKSHSVPNYSYPERAVNAFRAMADYSRWLTSPRSEPVNFEVNKQEAMEALRKALDEERTEIADTVARKVLRAYGFRTPLTILARTSKDAVNAAEKIGLPVVMKIAAKDILHKTDLGGVAVGLDNPDDVRLSFLEMTSRAQGYLVEGVNIQEMIKGGKEMILGMSCDSTFGPLLLFGLGGIYVETLRDTSFRIAPVGENEARKMIREIRAYSILEGARGEPPSDINAIVECILRLSQLVMDIPVIAELDINPLMVLPQGQGAVAVDARMIIKEEEECKVST</sequence>
<dbReference type="SUPFAM" id="SSF51735">
    <property type="entry name" value="NAD(P)-binding Rossmann-fold domains"/>
    <property type="match status" value="1"/>
</dbReference>
<evidence type="ECO:0000313" key="7">
    <source>
        <dbReference type="EMBL" id="TET46444.1"/>
    </source>
</evidence>
<evidence type="ECO:0000256" key="2">
    <source>
        <dbReference type="ARBA" id="ARBA00022741"/>
    </source>
</evidence>
<name>A0A523UV71_UNCT6</name>
<evidence type="ECO:0000313" key="8">
    <source>
        <dbReference type="Proteomes" id="UP000315525"/>
    </source>
</evidence>
<dbReference type="Pfam" id="PF13549">
    <property type="entry name" value="ATP-grasp_5"/>
    <property type="match status" value="1"/>
</dbReference>
<accession>A0A523UV71</accession>
<dbReference type="Pfam" id="PF13380">
    <property type="entry name" value="CoA_binding_2"/>
    <property type="match status" value="1"/>
</dbReference>
<dbReference type="Pfam" id="PF19045">
    <property type="entry name" value="Ligase_CoA_2"/>
    <property type="match status" value="1"/>
</dbReference>
<dbReference type="GO" id="GO:0005524">
    <property type="term" value="F:ATP binding"/>
    <property type="evidence" value="ECO:0007669"/>
    <property type="project" value="UniProtKB-UniRule"/>
</dbReference>
<evidence type="ECO:0000256" key="4">
    <source>
        <dbReference type="PROSITE-ProRule" id="PRU00409"/>
    </source>
</evidence>
<protein>
    <submittedName>
        <fullName evidence="7">CoA-binding protein</fullName>
    </submittedName>
</protein>
<feature type="domain" description="ATP-grasp" evidence="6">
    <location>
        <begin position="498"/>
        <end position="534"/>
    </location>
</feature>
<dbReference type="Pfam" id="PF13607">
    <property type="entry name" value="Succ_CoA_lig"/>
    <property type="match status" value="1"/>
</dbReference>
<dbReference type="NCBIfam" id="TIGR02717">
    <property type="entry name" value="AcCoA-syn-alpha"/>
    <property type="match status" value="1"/>
</dbReference>
<dbReference type="SMART" id="SM00881">
    <property type="entry name" value="CoA_binding"/>
    <property type="match status" value="1"/>
</dbReference>
<keyword evidence="2 4" id="KW-0547">Nucleotide-binding</keyword>
<dbReference type="InterPro" id="IPR051538">
    <property type="entry name" value="Acyl-CoA_Synth/Transferase"/>
</dbReference>
<dbReference type="InterPro" id="IPR013815">
    <property type="entry name" value="ATP_grasp_subdomain_1"/>
</dbReference>
<evidence type="ECO:0000256" key="3">
    <source>
        <dbReference type="ARBA" id="ARBA00022840"/>
    </source>
</evidence>
<proteinExistence type="predicted"/>
<dbReference type="AlphaFoldDB" id="A0A523UV71"/>
<dbReference type="InterPro" id="IPR036291">
    <property type="entry name" value="NAD(P)-bd_dom_sf"/>
</dbReference>
<dbReference type="SUPFAM" id="SSF56059">
    <property type="entry name" value="Glutathione synthetase ATP-binding domain-like"/>
    <property type="match status" value="1"/>
</dbReference>
<dbReference type="SUPFAM" id="SSF52210">
    <property type="entry name" value="Succinyl-CoA synthetase domains"/>
    <property type="match status" value="2"/>
</dbReference>
<dbReference type="PROSITE" id="PS50975">
    <property type="entry name" value="ATP_GRASP"/>
    <property type="match status" value="1"/>
</dbReference>
<reference evidence="7 8" key="1">
    <citation type="submission" date="2019-03" db="EMBL/GenBank/DDBJ databases">
        <title>Metabolic potential of uncultured bacteria and archaea associated with petroleum seepage in deep-sea sediments.</title>
        <authorList>
            <person name="Dong X."/>
            <person name="Hubert C."/>
        </authorList>
    </citation>
    <scope>NUCLEOTIDE SEQUENCE [LARGE SCALE GENOMIC DNA]</scope>
    <source>
        <strain evidence="7">E44_bin18</strain>
    </source>
</reference>
<dbReference type="EMBL" id="SOJN01000052">
    <property type="protein sequence ID" value="TET46444.1"/>
    <property type="molecule type" value="Genomic_DNA"/>
</dbReference>
<keyword evidence="5" id="KW-0175">Coiled coil</keyword>
<evidence type="ECO:0000256" key="5">
    <source>
        <dbReference type="SAM" id="Coils"/>
    </source>
</evidence>
<dbReference type="Gene3D" id="3.30.470.20">
    <property type="entry name" value="ATP-grasp fold, B domain"/>
    <property type="match status" value="1"/>
</dbReference>
<dbReference type="InterPro" id="IPR003781">
    <property type="entry name" value="CoA-bd"/>
</dbReference>
<evidence type="ECO:0000256" key="1">
    <source>
        <dbReference type="ARBA" id="ARBA00022598"/>
    </source>
</evidence>
<dbReference type="InterPro" id="IPR014089">
    <property type="entry name" value="AcCoA-synth-alpha"/>
</dbReference>
<dbReference type="InterPro" id="IPR016102">
    <property type="entry name" value="Succinyl-CoA_synth-like"/>
</dbReference>
<keyword evidence="1" id="KW-0436">Ligase</keyword>
<dbReference type="PANTHER" id="PTHR43334:SF1">
    <property type="entry name" value="3-HYDROXYPROPIONATE--COA LIGASE [ADP-FORMING]"/>
    <property type="match status" value="1"/>
</dbReference>